<evidence type="ECO:0000256" key="1">
    <source>
        <dbReference type="ARBA" id="ARBA00004651"/>
    </source>
</evidence>
<dbReference type="InterPro" id="IPR018629">
    <property type="entry name" value="XK-rel"/>
</dbReference>
<comment type="catalytic activity">
    <reaction evidence="8">
        <text>a 1,2-diacyl-sn-glycero-3-phospho-L-serine(in) = a 1,2-diacyl-sn-glycero-3-phospho-L-serine(out)</text>
        <dbReference type="Rhea" id="RHEA:38663"/>
        <dbReference type="ChEBI" id="CHEBI:57262"/>
    </reaction>
</comment>
<organism evidence="10">
    <name type="scientific">Iconisemion striatum</name>
    <dbReference type="NCBI Taxonomy" id="60296"/>
    <lineage>
        <taxon>Eukaryota</taxon>
        <taxon>Metazoa</taxon>
        <taxon>Chordata</taxon>
        <taxon>Craniata</taxon>
        <taxon>Vertebrata</taxon>
        <taxon>Euteleostomi</taxon>
        <taxon>Actinopterygii</taxon>
        <taxon>Neopterygii</taxon>
        <taxon>Teleostei</taxon>
        <taxon>Neoteleostei</taxon>
        <taxon>Acanthomorphata</taxon>
        <taxon>Ovalentaria</taxon>
        <taxon>Atherinomorphae</taxon>
        <taxon>Cyprinodontiformes</taxon>
        <taxon>Nothobranchiidae</taxon>
        <taxon>Iconisemion</taxon>
    </lineage>
</organism>
<comment type="subcellular location">
    <subcellularLocation>
        <location evidence="1">Cell membrane</location>
        <topology evidence="1">Multi-pass membrane protein</topology>
    </subcellularLocation>
    <subcellularLocation>
        <location evidence="9">Membrane</location>
        <topology evidence="9">Multi-pass membrane protein</topology>
    </subcellularLocation>
</comment>
<keyword evidence="3" id="KW-1003">Cell membrane</keyword>
<reference evidence="10" key="2">
    <citation type="submission" date="2016-06" db="EMBL/GenBank/DDBJ databases">
        <title>The genome of a short-lived fish provides insights into sex chromosome evolution and the genetic control of aging.</title>
        <authorList>
            <person name="Reichwald K."/>
            <person name="Felder M."/>
            <person name="Petzold A."/>
            <person name="Koch P."/>
            <person name="Groth M."/>
            <person name="Platzer M."/>
        </authorList>
    </citation>
    <scope>NUCLEOTIDE SEQUENCE</scope>
    <source>
        <tissue evidence="10">Brain</tissue>
    </source>
</reference>
<evidence type="ECO:0000256" key="7">
    <source>
        <dbReference type="ARBA" id="ARBA00023136"/>
    </source>
</evidence>
<keyword evidence="6 9" id="KW-1133">Transmembrane helix</keyword>
<feature type="transmembrane region" description="Helical" evidence="9">
    <location>
        <begin position="291"/>
        <end position="309"/>
    </location>
</feature>
<comment type="similarity">
    <text evidence="2 9">Belongs to the XK family.</text>
</comment>
<accession>A0A1A7WYZ7</accession>
<feature type="transmembrane region" description="Helical" evidence="9">
    <location>
        <begin position="45"/>
        <end position="69"/>
    </location>
</feature>
<dbReference type="GO" id="GO:0005886">
    <property type="term" value="C:plasma membrane"/>
    <property type="evidence" value="ECO:0007669"/>
    <property type="project" value="UniProtKB-SubCell"/>
</dbReference>
<feature type="transmembrane region" description="Helical" evidence="9">
    <location>
        <begin position="12"/>
        <end position="33"/>
    </location>
</feature>
<evidence type="ECO:0000256" key="9">
    <source>
        <dbReference type="RuleBase" id="RU910716"/>
    </source>
</evidence>
<evidence type="ECO:0000256" key="4">
    <source>
        <dbReference type="ARBA" id="ARBA00022692"/>
    </source>
</evidence>
<evidence type="ECO:0000256" key="2">
    <source>
        <dbReference type="ARBA" id="ARBA00008789"/>
    </source>
</evidence>
<dbReference type="GO" id="GO:1902742">
    <property type="term" value="P:apoptotic process involved in development"/>
    <property type="evidence" value="ECO:0007669"/>
    <property type="project" value="TreeGrafter"/>
</dbReference>
<feature type="transmembrane region" description="Helical" evidence="9">
    <location>
        <begin position="350"/>
        <end position="370"/>
    </location>
</feature>
<proteinExistence type="inferred from homology"/>
<dbReference type="PANTHER" id="PTHR16024:SF8">
    <property type="entry name" value="XK-RELATED PROTEIN 8"/>
    <property type="match status" value="1"/>
</dbReference>
<dbReference type="GO" id="GO:0043652">
    <property type="term" value="P:engulfment of apoptotic cell"/>
    <property type="evidence" value="ECO:0007669"/>
    <property type="project" value="TreeGrafter"/>
</dbReference>
<dbReference type="AlphaFoldDB" id="A0A1A7WYZ7"/>
<evidence type="ECO:0000256" key="5">
    <source>
        <dbReference type="ARBA" id="ARBA00022703"/>
    </source>
</evidence>
<keyword evidence="7 9" id="KW-0472">Membrane</keyword>
<name>A0A1A7WYZ7_9TELE</name>
<dbReference type="Pfam" id="PF09815">
    <property type="entry name" value="XK-related"/>
    <property type="match status" value="2"/>
</dbReference>
<evidence type="ECO:0000313" key="10">
    <source>
        <dbReference type="EMBL" id="SBP10774.1"/>
    </source>
</evidence>
<dbReference type="EMBL" id="HADW01009374">
    <property type="protein sequence ID" value="SBP10774.1"/>
    <property type="molecule type" value="Transcribed_RNA"/>
</dbReference>
<evidence type="ECO:0000256" key="8">
    <source>
        <dbReference type="ARBA" id="ARBA00024479"/>
    </source>
</evidence>
<feature type="transmembrane region" description="Helical" evidence="9">
    <location>
        <begin position="224"/>
        <end position="243"/>
    </location>
</feature>
<feature type="transmembrane region" description="Helical" evidence="9">
    <location>
        <begin position="115"/>
        <end position="134"/>
    </location>
</feature>
<reference evidence="10" key="1">
    <citation type="submission" date="2016-05" db="EMBL/GenBank/DDBJ databases">
        <authorList>
            <person name="Lavstsen T."/>
            <person name="Jespersen J.S."/>
        </authorList>
    </citation>
    <scope>NUCLEOTIDE SEQUENCE</scope>
    <source>
        <tissue evidence="10">Brain</tissue>
    </source>
</reference>
<keyword evidence="5" id="KW-0053">Apoptosis</keyword>
<evidence type="ECO:0000256" key="3">
    <source>
        <dbReference type="ARBA" id="ARBA00022475"/>
    </source>
</evidence>
<dbReference type="PANTHER" id="PTHR16024">
    <property type="entry name" value="XK-RELATED PROTEIN"/>
    <property type="match status" value="1"/>
</dbReference>
<dbReference type="GO" id="GO:0070782">
    <property type="term" value="P:phosphatidylserine exposure on apoptotic cell surface"/>
    <property type="evidence" value="ECO:0007669"/>
    <property type="project" value="TreeGrafter"/>
</dbReference>
<feature type="transmembrane region" description="Helical" evidence="9">
    <location>
        <begin position="382"/>
        <end position="405"/>
    </location>
</feature>
<dbReference type="InterPro" id="IPR050895">
    <property type="entry name" value="XK-related_scramblase"/>
</dbReference>
<evidence type="ECO:0000256" key="6">
    <source>
        <dbReference type="ARBA" id="ARBA00022989"/>
    </source>
</evidence>
<protein>
    <recommendedName>
        <fullName evidence="9">XK-related protein</fullName>
    </recommendedName>
</protein>
<keyword evidence="4 9" id="KW-0812">Transmembrane</keyword>
<gene>
    <name evidence="10" type="primary">XKR8.3</name>
</gene>
<sequence>MENGTFSKYSWIDFMFSVVGVCTFLLDWGSDLWVAREFYCNRDFFWFGVLVSLMVISSVVVQMFSWFWFQYDRELPGFHGGSGSGTVLCGDQGRIFCLLHVLQLGFLFRYQSGPVLVLLLPLLSVVSVINLLRYRVQDPILDFRLKQKPVEPGPVFVDFRPVLVPHISAIRQGFRVWWRKKEGSEYAVYLTHDLSMLRLIETFCESAPQLILMIYVMLHTNKAKTVQFVSVAASTTSIAWMVVDYHRSLRAFLPDKAKQRWGSSLIYFLWNLLLIGPRVAVLALFSSVLPGFIALHLVLLWFAFFVWAWRQKTDFMDSAEGEWLYRSTVGLIWYFSWFNVAEGRTRGRSLIYHSFITVDGVVLLVTWWFYRDPVGTESYSLVLLLALPLTYLLGLLLKAFYYCCFHPKLWRPPDRQSRLPDDLPDADVTLRDFSLQDQTPSSQLLNKRMAHLATNFYTNQRVVRMSEEANRAQSSCL</sequence>
<feature type="transmembrane region" description="Helical" evidence="9">
    <location>
        <begin position="264"/>
        <end position="285"/>
    </location>
</feature>